<keyword evidence="2" id="KW-1185">Reference proteome</keyword>
<protein>
    <recommendedName>
        <fullName evidence="3">Min27-like integrase DNA-binding domain-containing protein</fullName>
    </recommendedName>
</protein>
<evidence type="ECO:0008006" key="3">
    <source>
        <dbReference type="Google" id="ProtNLM"/>
    </source>
</evidence>
<reference evidence="1 2" key="1">
    <citation type="submission" date="2016-11" db="EMBL/GenBank/DDBJ databases">
        <title>Draft Genome Sequences of Nine Cyanobacterial Strains from Diverse Habitats.</title>
        <authorList>
            <person name="Zhu T."/>
            <person name="Hou S."/>
            <person name="Lu X."/>
            <person name="Hess W.R."/>
        </authorList>
    </citation>
    <scope>NUCLEOTIDE SEQUENCE [LARGE SCALE GENOMIC DNA]</scope>
    <source>
        <strain evidence="1 2">NIES-593</strain>
    </source>
</reference>
<sequence length="119" mass="13724">MVQATFTGKKKIGRINIERYRDSIRLRWQLQGKRYSLTIGKESKTTIAAALAQAALIDSDITFERFDPDGVTTRLKGLLYSVHSPQTFLIKWQLIETNSHQFLYPLGNKFLSYYPDIPI</sequence>
<dbReference type="RefSeq" id="WP_083602520.1">
    <property type="nucleotide sequence ID" value="NZ_MRCB01000052.1"/>
</dbReference>
<dbReference type="STRING" id="1921803.NIES593_22345"/>
<dbReference type="EMBL" id="MRCB01000052">
    <property type="protein sequence ID" value="OKH18262.1"/>
    <property type="molecule type" value="Genomic_DNA"/>
</dbReference>
<accession>A0A1U7H7G2</accession>
<proteinExistence type="predicted"/>
<name>A0A1U7H7G2_9CYAN</name>
<evidence type="ECO:0000313" key="2">
    <source>
        <dbReference type="Proteomes" id="UP000186868"/>
    </source>
</evidence>
<gene>
    <name evidence="1" type="ORF">NIES593_22345</name>
</gene>
<comment type="caution">
    <text evidence="1">The sequence shown here is derived from an EMBL/GenBank/DDBJ whole genome shotgun (WGS) entry which is preliminary data.</text>
</comment>
<dbReference type="OrthoDB" id="530235at2"/>
<dbReference type="Proteomes" id="UP000186868">
    <property type="component" value="Unassembled WGS sequence"/>
</dbReference>
<dbReference type="AlphaFoldDB" id="A0A1U7H7G2"/>
<evidence type="ECO:0000313" key="1">
    <source>
        <dbReference type="EMBL" id="OKH18262.1"/>
    </source>
</evidence>
<organism evidence="1 2">
    <name type="scientific">Hydrococcus rivularis NIES-593</name>
    <dbReference type="NCBI Taxonomy" id="1921803"/>
    <lineage>
        <taxon>Bacteria</taxon>
        <taxon>Bacillati</taxon>
        <taxon>Cyanobacteriota</taxon>
        <taxon>Cyanophyceae</taxon>
        <taxon>Pleurocapsales</taxon>
        <taxon>Hydrococcaceae</taxon>
        <taxon>Hydrococcus</taxon>
    </lineage>
</organism>